<proteinExistence type="predicted"/>
<comment type="caution">
    <text evidence="3">The sequence shown here is derived from an EMBL/GenBank/DDBJ whole genome shotgun (WGS) entry which is preliminary data.</text>
</comment>
<name>A0A3N3E5N9_9VIBR</name>
<dbReference type="RefSeq" id="WP_075651139.1">
    <property type="nucleotide sequence ID" value="NZ_AP019657.1"/>
</dbReference>
<evidence type="ECO:0000313" key="2">
    <source>
        <dbReference type="EMBL" id="OLQ88568.1"/>
    </source>
</evidence>
<evidence type="ECO:0008006" key="6">
    <source>
        <dbReference type="Google" id="ProtNLM"/>
    </source>
</evidence>
<protein>
    <recommendedName>
        <fullName evidence="6">DUF333 domain-containing protein</fullName>
    </recommendedName>
</protein>
<gene>
    <name evidence="2" type="ORF">BIY21_16445</name>
    <name evidence="3" type="ORF">EGH82_03035</name>
</gene>
<feature type="chain" id="PRO_5018761994" description="DUF333 domain-containing protein" evidence="1">
    <location>
        <begin position="20"/>
        <end position="62"/>
    </location>
</feature>
<dbReference type="EMBL" id="MJMI01000114">
    <property type="protein sequence ID" value="OLQ88568.1"/>
    <property type="molecule type" value="Genomic_DNA"/>
</dbReference>
<dbReference type="EMBL" id="RKIK01000004">
    <property type="protein sequence ID" value="ROV62052.1"/>
    <property type="molecule type" value="Genomic_DNA"/>
</dbReference>
<reference evidence="3 5" key="2">
    <citation type="submission" date="2018-11" db="EMBL/GenBank/DDBJ databases">
        <title>Vibrio ponticus strain CAIM 1751 pathogenic for the snapper Lutjanus guttatus.</title>
        <authorList>
            <person name="Soto-Rodriguez S."/>
            <person name="Lozano-Olvera R."/>
            <person name="Gomez-Gil B."/>
        </authorList>
    </citation>
    <scope>NUCLEOTIDE SEQUENCE [LARGE SCALE GENOMIC DNA]</scope>
    <source>
        <strain evidence="3 5">CAIM 1751</strain>
    </source>
</reference>
<keyword evidence="1" id="KW-0732">Signal</keyword>
<dbReference type="Proteomes" id="UP000186206">
    <property type="component" value="Unassembled WGS sequence"/>
</dbReference>
<evidence type="ECO:0000256" key="1">
    <source>
        <dbReference type="SAM" id="SignalP"/>
    </source>
</evidence>
<keyword evidence="4" id="KW-1185">Reference proteome</keyword>
<evidence type="ECO:0000313" key="4">
    <source>
        <dbReference type="Proteomes" id="UP000186206"/>
    </source>
</evidence>
<reference evidence="2 4" key="1">
    <citation type="submission" date="2016-09" db="EMBL/GenBank/DDBJ databases">
        <title>Genomic Taxonomy of the Vibrionaceae.</title>
        <authorList>
            <person name="Gonzalez-Castillo A."/>
            <person name="Gomez-Gil B."/>
            <person name="Enciso-Ibarra K."/>
        </authorList>
    </citation>
    <scope>NUCLEOTIDE SEQUENCE [LARGE SCALE GENOMIC DNA]</scope>
    <source>
        <strain evidence="2 4">CAIM 1731</strain>
    </source>
</reference>
<feature type="signal peptide" evidence="1">
    <location>
        <begin position="1"/>
        <end position="19"/>
    </location>
</feature>
<evidence type="ECO:0000313" key="3">
    <source>
        <dbReference type="EMBL" id="ROV62052.1"/>
    </source>
</evidence>
<dbReference type="OrthoDB" id="5918866at2"/>
<dbReference type="Proteomes" id="UP000278792">
    <property type="component" value="Unassembled WGS sequence"/>
</dbReference>
<evidence type="ECO:0000313" key="5">
    <source>
        <dbReference type="Proteomes" id="UP000278792"/>
    </source>
</evidence>
<organism evidence="3 5">
    <name type="scientific">Vibrio ponticus</name>
    <dbReference type="NCBI Taxonomy" id="265668"/>
    <lineage>
        <taxon>Bacteria</taxon>
        <taxon>Pseudomonadati</taxon>
        <taxon>Pseudomonadota</taxon>
        <taxon>Gammaproteobacteria</taxon>
        <taxon>Vibrionales</taxon>
        <taxon>Vibrionaceae</taxon>
        <taxon>Vibrio</taxon>
    </lineage>
</organism>
<sequence>MKKIIALMCTALFSFAAHADYNSAGNSSAMGPRVTCELPNGNVEYIPSEICKAHEGKILYWN</sequence>
<accession>A0A3N3E5N9</accession>
<dbReference type="AlphaFoldDB" id="A0A3N3E5N9"/>